<reference evidence="12" key="1">
    <citation type="journal article" date="2020" name="Nature">
        <title>Giant virus diversity and host interactions through global metagenomics.</title>
        <authorList>
            <person name="Schulz F."/>
            <person name="Roux S."/>
            <person name="Paez-Espino D."/>
            <person name="Jungbluth S."/>
            <person name="Walsh D.A."/>
            <person name="Denef V.J."/>
            <person name="McMahon K.D."/>
            <person name="Konstantinidis K.T."/>
            <person name="Eloe-Fadrosh E.A."/>
            <person name="Kyrpides N.C."/>
            <person name="Woyke T."/>
        </authorList>
    </citation>
    <scope>NUCLEOTIDE SEQUENCE</scope>
    <source>
        <strain evidence="12">GVMAG-M-3300023184-77</strain>
    </source>
</reference>
<dbReference type="Gene3D" id="3.90.1100.10">
    <property type="match status" value="2"/>
</dbReference>
<feature type="region of interest" description="Disordered" evidence="6">
    <location>
        <begin position="1082"/>
        <end position="1104"/>
    </location>
</feature>
<dbReference type="InterPro" id="IPR007121">
    <property type="entry name" value="RNA_pol_bsu_CS"/>
</dbReference>
<evidence type="ECO:0000259" key="9">
    <source>
        <dbReference type="Pfam" id="PF04561"/>
    </source>
</evidence>
<dbReference type="Gene3D" id="3.90.1800.10">
    <property type="entry name" value="RNA polymerase alpha subunit dimerisation domain"/>
    <property type="match status" value="1"/>
</dbReference>
<feature type="domain" description="RNA polymerase Rpb2" evidence="8">
    <location>
        <begin position="1102"/>
        <end position="1210"/>
    </location>
</feature>
<evidence type="ECO:0000259" key="7">
    <source>
        <dbReference type="Pfam" id="PF00562"/>
    </source>
</evidence>
<dbReference type="Pfam" id="PF04560">
    <property type="entry name" value="RNA_pol_Rpb2_7"/>
    <property type="match status" value="1"/>
</dbReference>
<dbReference type="GO" id="GO:0006351">
    <property type="term" value="P:DNA-templated transcription"/>
    <property type="evidence" value="ECO:0007669"/>
    <property type="project" value="InterPro"/>
</dbReference>
<dbReference type="Pfam" id="PF04561">
    <property type="entry name" value="RNA_pol_Rpb2_2"/>
    <property type="match status" value="1"/>
</dbReference>
<evidence type="ECO:0000259" key="11">
    <source>
        <dbReference type="Pfam" id="PF04565"/>
    </source>
</evidence>
<dbReference type="InterPro" id="IPR014724">
    <property type="entry name" value="RNA_pol_RPB2_OB-fold"/>
</dbReference>
<dbReference type="InterPro" id="IPR007641">
    <property type="entry name" value="RNA_pol_Rpb2_7"/>
</dbReference>
<keyword evidence="3" id="KW-0808">Transferase</keyword>
<dbReference type="InterPro" id="IPR007645">
    <property type="entry name" value="RNA_pol_Rpb2_3"/>
</dbReference>
<accession>A0A6C0IDR1</accession>
<dbReference type="Pfam" id="PF04563">
    <property type="entry name" value="RNA_pol_Rpb2_1"/>
    <property type="match status" value="1"/>
</dbReference>
<evidence type="ECO:0000256" key="5">
    <source>
        <dbReference type="ARBA" id="ARBA00023163"/>
    </source>
</evidence>
<evidence type="ECO:0000256" key="4">
    <source>
        <dbReference type="ARBA" id="ARBA00022695"/>
    </source>
</evidence>
<evidence type="ECO:0000259" key="8">
    <source>
        <dbReference type="Pfam" id="PF04560"/>
    </source>
</evidence>
<keyword evidence="5" id="KW-0804">Transcription</keyword>
<evidence type="ECO:0000256" key="3">
    <source>
        <dbReference type="ARBA" id="ARBA00022679"/>
    </source>
</evidence>
<evidence type="ECO:0000256" key="1">
    <source>
        <dbReference type="ARBA" id="ARBA00012418"/>
    </source>
</evidence>
<evidence type="ECO:0000259" key="10">
    <source>
        <dbReference type="Pfam" id="PF04563"/>
    </source>
</evidence>
<dbReference type="PROSITE" id="PS01166">
    <property type="entry name" value="RNA_POL_BETA"/>
    <property type="match status" value="1"/>
</dbReference>
<dbReference type="SUPFAM" id="SSF64484">
    <property type="entry name" value="beta and beta-prime subunits of DNA dependent RNA-polymerase"/>
    <property type="match status" value="1"/>
</dbReference>
<name>A0A6C0IDR1_9ZZZZ</name>
<dbReference type="Pfam" id="PF00562">
    <property type="entry name" value="RNA_pol_Rpb2_6"/>
    <property type="match status" value="1"/>
</dbReference>
<keyword evidence="2" id="KW-0240">DNA-directed RNA polymerase</keyword>
<dbReference type="GO" id="GO:0000428">
    <property type="term" value="C:DNA-directed RNA polymerase complex"/>
    <property type="evidence" value="ECO:0007669"/>
    <property type="project" value="UniProtKB-KW"/>
</dbReference>
<dbReference type="GO" id="GO:0003677">
    <property type="term" value="F:DNA binding"/>
    <property type="evidence" value="ECO:0007669"/>
    <property type="project" value="InterPro"/>
</dbReference>
<evidence type="ECO:0000256" key="2">
    <source>
        <dbReference type="ARBA" id="ARBA00022478"/>
    </source>
</evidence>
<evidence type="ECO:0000313" key="12">
    <source>
        <dbReference type="EMBL" id="QHT91251.1"/>
    </source>
</evidence>
<dbReference type="InterPro" id="IPR007642">
    <property type="entry name" value="RNA_pol_Rpb2_2"/>
</dbReference>
<feature type="compositionally biased region" description="Basic and acidic residues" evidence="6">
    <location>
        <begin position="1082"/>
        <end position="1091"/>
    </location>
</feature>
<protein>
    <recommendedName>
        <fullName evidence="1">DNA-directed RNA polymerase</fullName>
        <ecNumber evidence="1">2.7.7.6</ecNumber>
    </recommendedName>
</protein>
<feature type="domain" description="RNA polymerase beta subunit protrusion" evidence="10">
    <location>
        <begin position="26"/>
        <end position="421"/>
    </location>
</feature>
<dbReference type="GO" id="GO:0003899">
    <property type="term" value="F:DNA-directed RNA polymerase activity"/>
    <property type="evidence" value="ECO:0007669"/>
    <property type="project" value="UniProtKB-EC"/>
</dbReference>
<dbReference type="InterPro" id="IPR007120">
    <property type="entry name" value="DNA-dir_RNAP_su2_dom"/>
</dbReference>
<feature type="domain" description="DNA-directed RNA polymerase subunit 2 hybrid-binding" evidence="7">
    <location>
        <begin position="734"/>
        <end position="1098"/>
    </location>
</feature>
<proteinExistence type="predicted"/>
<organism evidence="12">
    <name type="scientific">viral metagenome</name>
    <dbReference type="NCBI Taxonomy" id="1070528"/>
    <lineage>
        <taxon>unclassified sequences</taxon>
        <taxon>metagenomes</taxon>
        <taxon>organismal metagenomes</taxon>
    </lineage>
</organism>
<dbReference type="InterPro" id="IPR015712">
    <property type="entry name" value="DNA-dir_RNA_pol_su2"/>
</dbReference>
<dbReference type="CDD" id="cd00653">
    <property type="entry name" value="RNA_pol_B_RPB2"/>
    <property type="match status" value="1"/>
</dbReference>
<dbReference type="GO" id="GO:0032549">
    <property type="term" value="F:ribonucleoside binding"/>
    <property type="evidence" value="ECO:0007669"/>
    <property type="project" value="InterPro"/>
</dbReference>
<evidence type="ECO:0000256" key="6">
    <source>
        <dbReference type="SAM" id="MobiDB-lite"/>
    </source>
</evidence>
<feature type="domain" description="RNA polymerase Rpb2" evidence="11">
    <location>
        <begin position="473"/>
        <end position="534"/>
    </location>
</feature>
<dbReference type="Pfam" id="PF04565">
    <property type="entry name" value="RNA_pol_Rpb2_3"/>
    <property type="match status" value="1"/>
</dbReference>
<dbReference type="InterPro" id="IPR037033">
    <property type="entry name" value="DNA-dir_RNAP_su2_hyb_sf"/>
</dbReference>
<dbReference type="InterPro" id="IPR007644">
    <property type="entry name" value="RNA_pol_bsu_protrusion"/>
</dbReference>
<dbReference type="EMBL" id="MN740165">
    <property type="protein sequence ID" value="QHT91251.1"/>
    <property type="molecule type" value="Genomic_DNA"/>
</dbReference>
<sequence length="1448" mass="164002">MDGSTSRIMSEYIIDKYFKTFSYPFTHHHINSFDQFIANDIPAIIKSENPILILQEPIGTHNKKDIYAYQIEIFIGGIDGDRFYIGTPTLSLKNGEDVRILFPNEARLRNLSYSSSIDVDIVVRITFTQLNPSGGNPIKKVVTLDPKDEKYSHLSKVSLFKIPIMLHSRYCLLHNKPNLFLKEVGECPYDYGGYFVVDGSEKVLITRQEAAFNTLYISKQENNPDTEIYASIQCLNPVTRQVKRIAFAINRSNGSIVVSIPMVRKEIPLFVLFRAFGVQSDNDILRFILPDETSVETKLLEPYLHETLLEADPFMDQYSAIQYIKLLTKGFSEAHVYDILYNSIFIHCENKPNNKVYFLGECVRKMLRVKANIDMETDRDDIRNQRCLTSGFLIKMLFQNIYTQWVKKMKFSLDKEYKYNKANYSGENFLNLFLPGNLSTLFELNFITEGINRGFKGKWTTGHEDATGALQPLSRLSYLDFLSHCRRVNLDFDTGLALAGPRRLHTTQYGYFCTSETPGGSSIGITKNLSNFTAISLSMEPKPFIDWLIRKMNVLPINDLTPKMMMIGVPIYVNSGIIGYIMYNPFDLLKVCKLMKYTGCLPCYSSMGFNIRERKIFFYFDEGRPVRPLIHIENALHPYEKLKSMKSWNEMVKGTYKKTYDFNITSSIFTDPLELRESVSVEDYINELTPYVGVIEYVDPYESNEAYIAMYPEQIKRESTHVELHPSTMVGLLTSMIPFPNHNQSPRNQLSCSQSKQGISMFSTNYKNRFDNQTHILCYGEAPLVRTLYYDYVADGQIGYGHNIILAIGAFTGYNQEDGIVFNADSFQRGMFRNMTFRSYEAFEEDDDKSGSKTRIANPENVPAWLSLKPGLDYRKLDERGIIKKGEKVDENTVLVGRYIQTGMTQFKDDSVTAQVWTSGLVEDVSVTINNKGLALVKIRVIEDRIPELGDKFSNRHGQKGTIGMLVRAHDMPRTANGIVPDMMMNPHAIPSRMTIAQLLESLLGKAACLSGLIGDGTAFMNEGGIENTIGAVLEKQFNLDKYGEEVMYDGTTGSMIPTTIFMGNVYTMRLKHMVEDKWNARGEGRREQKTHQPTGGRGNQGGLRIGEMERDSLVAHGISLFIKETYTKRADGYSFMVCNGCGTVPITNTRDNFKICSMCDGPLQFIGETANNLELLPTMKRSNTSFSRIELPYSFELLNKEMNTYMNMYLKYLTTKDLSHIRKTKFRGLKEEEIEVLLNTELPERILKDLVEPEMVKEEESITITPEEEAMLGKEVVDEEEEDLPEIEVNQGVNKSELQGQTVMVSQPPVAVMVPQAPVEMLLQPTTTTQTIEQPIQQQQGGSNQQYMLMPVTPTIQPMQIVQAQIPKAPPTLVVDTSPEAMEAGGFSNNELPTIRSILKGGSSRSTSPSTKINKFSTFSVNKLGDGGNDNSSSSSNTRINIVKEGE</sequence>
<dbReference type="Gene3D" id="2.40.270.10">
    <property type="entry name" value="DNA-directed RNA polymerase, subunit 2, domain 6"/>
    <property type="match status" value="1"/>
</dbReference>
<dbReference type="EC" id="2.7.7.6" evidence="1"/>
<keyword evidence="4" id="KW-0548">Nucleotidyltransferase</keyword>
<feature type="domain" description="RNA polymerase Rpb2" evidence="9">
    <location>
        <begin position="215"/>
        <end position="386"/>
    </location>
</feature>
<dbReference type="PANTHER" id="PTHR20856">
    <property type="entry name" value="DNA-DIRECTED RNA POLYMERASE I SUBUNIT 2"/>
    <property type="match status" value="1"/>
</dbReference>
<dbReference type="Gene3D" id="2.40.50.150">
    <property type="match status" value="1"/>
</dbReference>
<feature type="region of interest" description="Disordered" evidence="6">
    <location>
        <begin position="1422"/>
        <end position="1448"/>
    </location>
</feature>